<keyword evidence="5" id="KW-1267">Proteomics identification</keyword>
<dbReference type="STRING" id="6239.F54E7.8.2"/>
<dbReference type="eggNOG" id="ENOG502THB5">
    <property type="taxonomic scope" value="Eukaryota"/>
</dbReference>
<dbReference type="Proteomes" id="UP000001940">
    <property type="component" value="Chromosome III"/>
</dbReference>
<dbReference type="KEGG" id="cel:CELE_F54E7.8"/>
<dbReference type="FunCoup" id="Q9BI86">
    <property type="interactions" value="486"/>
</dbReference>
<feature type="region of interest" description="Disordered" evidence="1">
    <location>
        <begin position="211"/>
        <end position="245"/>
    </location>
</feature>
<reference evidence="2 3" key="1">
    <citation type="journal article" date="1998" name="Science">
        <title>Genome sequence of the nematode C. elegans: a platform for investigating biology.</title>
        <authorList>
            <consortium name="The C. elegans sequencing consortium"/>
            <person name="Sulson J.E."/>
            <person name="Waterston R."/>
        </authorList>
    </citation>
    <scope>NUCLEOTIDE SEQUENCE [LARGE SCALE GENOMIC DNA]</scope>
    <source>
        <strain evidence="2 3">Bristol N2</strain>
    </source>
</reference>
<dbReference type="AlphaFoldDB" id="Q9BI86"/>
<evidence type="ECO:0007829" key="5">
    <source>
        <dbReference type="PeptideAtlas" id="Q9BI86"/>
    </source>
</evidence>
<dbReference type="GeneID" id="175785"/>
<dbReference type="AGR" id="WB:WBGene00018830"/>
<dbReference type="OMA" id="NGHDISM"/>
<dbReference type="Bgee" id="WBGene00018830">
    <property type="expression patterns" value="Expressed in germ line (C elegans) and 4 other cell types or tissues"/>
</dbReference>
<evidence type="ECO:0000313" key="4">
    <source>
        <dbReference type="WormBase" id="F54E7.8"/>
    </source>
</evidence>
<sequence length="262" mass="29832">MANETLEHVLIYFLEKLKDVRCNQSPELLQKLTLSQYKTLAQLDVDMRMRLTQEMESYVADHVEIMKLELQLKNKKCALAGKLKQLGTTFDKAIVETKERNEHLRIGSIDFLNPVVEKVEKIVFAKPEMPQISVEQGSVLGESARRQPELVSVMASIMKPPTFSSLVMTGRTEKKENIPETKSYSLDDSLINGHDISMVNTSNERRKLAFDELDDEELQTPARKPQRTPSRAPERNPLDLFSLQAPPVFTSSVGRAFNQTRD</sequence>
<dbReference type="PaxDb" id="6239-F54E7.8"/>
<dbReference type="InParanoid" id="Q9BI86"/>
<dbReference type="GO" id="GO:0005874">
    <property type="term" value="C:microtubule"/>
    <property type="evidence" value="ECO:0000314"/>
    <property type="project" value="ComplexPortal"/>
</dbReference>
<dbReference type="GO" id="GO:0051988">
    <property type="term" value="P:regulation of attachment of spindle microtubules to kinetochore"/>
    <property type="evidence" value="ECO:0000303"/>
    <property type="project" value="ComplexPortal"/>
</dbReference>
<dbReference type="DIP" id="DIP-25120N"/>
<protein>
    <submittedName>
        <fullName evidence="2">Spindle and Kinetochore-Associated protein homolog</fullName>
    </submittedName>
</protein>
<dbReference type="UCSC" id="F54E7.8">
    <property type="organism name" value="c. elegans"/>
</dbReference>
<dbReference type="EMBL" id="BX284603">
    <property type="protein sequence ID" value="CCD61770.1"/>
    <property type="molecule type" value="Genomic_DNA"/>
</dbReference>
<accession>Q9BI86</accession>
<dbReference type="RefSeq" id="NP_498220.1">
    <property type="nucleotide sequence ID" value="NM_065819.8"/>
</dbReference>
<dbReference type="WormBase" id="F54E7.8">
    <property type="protein sequence ID" value="CE26898"/>
    <property type="gene ID" value="WBGene00018830"/>
    <property type="gene designation" value="ska-3"/>
</dbReference>
<dbReference type="SMR" id="Q9BI86"/>
<proteinExistence type="evidence at protein level"/>
<keyword evidence="3" id="KW-1185">Reference proteome</keyword>
<name>Q9BI86_CAEEL</name>
<evidence type="ECO:0000313" key="3">
    <source>
        <dbReference type="Proteomes" id="UP000001940"/>
    </source>
</evidence>
<dbReference type="PeptideAtlas" id="Q9BI86"/>
<evidence type="ECO:0000256" key="1">
    <source>
        <dbReference type="SAM" id="MobiDB-lite"/>
    </source>
</evidence>
<gene>
    <name evidence="2 4" type="primary">ska-3</name>
    <name evidence="2" type="ORF">CELE_F54E7.8</name>
    <name evidence="4" type="ORF">F54E7.8</name>
</gene>
<evidence type="ECO:0000313" key="2">
    <source>
        <dbReference type="EMBL" id="CCD61770.1"/>
    </source>
</evidence>
<dbReference type="CTD" id="175785"/>
<dbReference type="ComplexPortal" id="CPX-811">
    <property type="entry name" value="Ska1 complex"/>
</dbReference>
<dbReference type="IntAct" id="Q9BI86">
    <property type="interactions" value="1"/>
</dbReference>
<organism evidence="2 3">
    <name type="scientific">Caenorhabditis elegans</name>
    <dbReference type="NCBI Taxonomy" id="6239"/>
    <lineage>
        <taxon>Eukaryota</taxon>
        <taxon>Metazoa</taxon>
        <taxon>Ecdysozoa</taxon>
        <taxon>Nematoda</taxon>
        <taxon>Chromadorea</taxon>
        <taxon>Rhabditida</taxon>
        <taxon>Rhabditina</taxon>
        <taxon>Rhabditomorpha</taxon>
        <taxon>Rhabditoidea</taxon>
        <taxon>Rhabditidae</taxon>
        <taxon>Peloderinae</taxon>
        <taxon>Caenorhabditis</taxon>
    </lineage>
</organism>
<dbReference type="HOGENOM" id="CLU_1062593_0_0_1"/>
<dbReference type="OrthoDB" id="5814245at2759"/>